<name>A0ABR2V8I0_9PEZI</name>
<organism evidence="3 4">
    <name type="scientific">Seiridium unicorne</name>
    <dbReference type="NCBI Taxonomy" id="138068"/>
    <lineage>
        <taxon>Eukaryota</taxon>
        <taxon>Fungi</taxon>
        <taxon>Dikarya</taxon>
        <taxon>Ascomycota</taxon>
        <taxon>Pezizomycotina</taxon>
        <taxon>Sordariomycetes</taxon>
        <taxon>Xylariomycetidae</taxon>
        <taxon>Amphisphaeriales</taxon>
        <taxon>Sporocadaceae</taxon>
        <taxon>Seiridium</taxon>
    </lineage>
</organism>
<proteinExistence type="predicted"/>
<evidence type="ECO:0000313" key="3">
    <source>
        <dbReference type="EMBL" id="KAK9423136.1"/>
    </source>
</evidence>
<feature type="region of interest" description="Disordered" evidence="1">
    <location>
        <begin position="69"/>
        <end position="99"/>
    </location>
</feature>
<comment type="caution">
    <text evidence="3">The sequence shown here is derived from an EMBL/GenBank/DDBJ whole genome shotgun (WGS) entry which is preliminary data.</text>
</comment>
<protein>
    <submittedName>
        <fullName evidence="3">Uncharacterized protein</fullName>
    </submittedName>
</protein>
<sequence length="99" mass="10809">MSSLIITAVVVVVVVIVIGAAILTCALGWNRLIPGWSRKSKKDQWPTEKYPYPSRYSVETDWVGSPIMSPASSPVASPRASRQSSDLMTKTNASMREVV</sequence>
<evidence type="ECO:0000313" key="4">
    <source>
        <dbReference type="Proteomes" id="UP001408356"/>
    </source>
</evidence>
<accession>A0ABR2V8I0</accession>
<gene>
    <name evidence="3" type="ORF">SUNI508_04430</name>
</gene>
<evidence type="ECO:0000256" key="1">
    <source>
        <dbReference type="SAM" id="MobiDB-lite"/>
    </source>
</evidence>
<keyword evidence="2" id="KW-0812">Transmembrane</keyword>
<reference evidence="3 4" key="1">
    <citation type="journal article" date="2024" name="J. Plant Pathol.">
        <title>Sequence and assembly of the genome of Seiridium unicorne, isolate CBS 538.82, causal agent of cypress canker disease.</title>
        <authorList>
            <person name="Scali E."/>
            <person name="Rocca G.D."/>
            <person name="Danti R."/>
            <person name="Garbelotto M."/>
            <person name="Barberini S."/>
            <person name="Baroncelli R."/>
            <person name="Emiliani G."/>
        </authorList>
    </citation>
    <scope>NUCLEOTIDE SEQUENCE [LARGE SCALE GENOMIC DNA]</scope>
    <source>
        <strain evidence="3 4">BM-138-508</strain>
    </source>
</reference>
<keyword evidence="2" id="KW-0472">Membrane</keyword>
<evidence type="ECO:0000256" key="2">
    <source>
        <dbReference type="SAM" id="Phobius"/>
    </source>
</evidence>
<keyword evidence="4" id="KW-1185">Reference proteome</keyword>
<feature type="compositionally biased region" description="Polar residues" evidence="1">
    <location>
        <begin position="86"/>
        <end position="99"/>
    </location>
</feature>
<dbReference type="Proteomes" id="UP001408356">
    <property type="component" value="Unassembled WGS sequence"/>
</dbReference>
<feature type="compositionally biased region" description="Low complexity" evidence="1">
    <location>
        <begin position="69"/>
        <end position="85"/>
    </location>
</feature>
<keyword evidence="2" id="KW-1133">Transmembrane helix</keyword>
<feature type="transmembrane region" description="Helical" evidence="2">
    <location>
        <begin position="6"/>
        <end position="29"/>
    </location>
</feature>
<dbReference type="EMBL" id="JARVKF010000090">
    <property type="protein sequence ID" value="KAK9423136.1"/>
    <property type="molecule type" value="Genomic_DNA"/>
</dbReference>